<dbReference type="SUPFAM" id="SSF75217">
    <property type="entry name" value="alpha/beta knot"/>
    <property type="match status" value="1"/>
</dbReference>
<comment type="similarity">
    <text evidence="3 15 17">Belongs to the RNA methyltransferase TrmD family.</text>
</comment>
<reference evidence="19 20" key="1">
    <citation type="journal article" date="2016" name="Nat. Commun.">
        <title>Thousands of microbial genomes shed light on interconnected biogeochemical processes in an aquifer system.</title>
        <authorList>
            <person name="Anantharaman K."/>
            <person name="Brown C.T."/>
            <person name="Hug L.A."/>
            <person name="Sharon I."/>
            <person name="Castelle C.J."/>
            <person name="Probst A.J."/>
            <person name="Thomas B.C."/>
            <person name="Singh A."/>
            <person name="Wilkins M.J."/>
            <person name="Karaoz U."/>
            <person name="Brodie E.L."/>
            <person name="Williams K.H."/>
            <person name="Hubbard S.S."/>
            <person name="Banfield J.F."/>
        </authorList>
    </citation>
    <scope>NUCLEOTIDE SEQUENCE [LARGE SCALE GENOMIC DNA]</scope>
</reference>
<evidence type="ECO:0000256" key="12">
    <source>
        <dbReference type="ARBA" id="ARBA00029736"/>
    </source>
</evidence>
<dbReference type="InterPro" id="IPR002649">
    <property type="entry name" value="tRNA_m1G_MeTrfase_TrmD"/>
</dbReference>
<dbReference type="EMBL" id="MGJA01000005">
    <property type="protein sequence ID" value="OGM97957.1"/>
    <property type="molecule type" value="Genomic_DNA"/>
</dbReference>
<dbReference type="CDD" id="cd18080">
    <property type="entry name" value="TrmD-like"/>
    <property type="match status" value="1"/>
</dbReference>
<dbReference type="Gene3D" id="1.10.1270.20">
    <property type="entry name" value="tRNA(m1g37)methyltransferase, domain 2"/>
    <property type="match status" value="1"/>
</dbReference>
<evidence type="ECO:0000313" key="20">
    <source>
        <dbReference type="Proteomes" id="UP000178520"/>
    </source>
</evidence>
<evidence type="ECO:0000256" key="15">
    <source>
        <dbReference type="HAMAP-Rule" id="MF_00605"/>
    </source>
</evidence>
<evidence type="ECO:0000256" key="4">
    <source>
        <dbReference type="ARBA" id="ARBA00011738"/>
    </source>
</evidence>
<gene>
    <name evidence="15" type="primary">trmD</name>
    <name evidence="19" type="ORF">A2735_00765</name>
</gene>
<comment type="function">
    <text evidence="1 15 17">Specifically methylates guanosine-37 in various tRNAs.</text>
</comment>
<comment type="catalytic activity">
    <reaction evidence="14 15 17">
        <text>guanosine(37) in tRNA + S-adenosyl-L-methionine = N(1)-methylguanosine(37) in tRNA + S-adenosyl-L-homocysteine + H(+)</text>
        <dbReference type="Rhea" id="RHEA:36899"/>
        <dbReference type="Rhea" id="RHEA-COMP:10145"/>
        <dbReference type="Rhea" id="RHEA-COMP:10147"/>
        <dbReference type="ChEBI" id="CHEBI:15378"/>
        <dbReference type="ChEBI" id="CHEBI:57856"/>
        <dbReference type="ChEBI" id="CHEBI:59789"/>
        <dbReference type="ChEBI" id="CHEBI:73542"/>
        <dbReference type="ChEBI" id="CHEBI:74269"/>
        <dbReference type="EC" id="2.1.1.228"/>
    </reaction>
</comment>
<evidence type="ECO:0000256" key="11">
    <source>
        <dbReference type="ARBA" id="ARBA00022694"/>
    </source>
</evidence>
<evidence type="ECO:0000256" key="6">
    <source>
        <dbReference type="ARBA" id="ARBA00014679"/>
    </source>
</evidence>
<dbReference type="PANTHER" id="PTHR46417">
    <property type="entry name" value="TRNA (GUANINE-N(1)-)-METHYLTRANSFERASE"/>
    <property type="match status" value="1"/>
</dbReference>
<dbReference type="Proteomes" id="UP000178520">
    <property type="component" value="Unassembled WGS sequence"/>
</dbReference>
<evidence type="ECO:0000256" key="8">
    <source>
        <dbReference type="ARBA" id="ARBA00022603"/>
    </source>
</evidence>
<evidence type="ECO:0000256" key="9">
    <source>
        <dbReference type="ARBA" id="ARBA00022679"/>
    </source>
</evidence>
<dbReference type="InterPro" id="IPR029026">
    <property type="entry name" value="tRNA_m1G_MTases_N"/>
</dbReference>
<evidence type="ECO:0000256" key="7">
    <source>
        <dbReference type="ARBA" id="ARBA00022490"/>
    </source>
</evidence>
<dbReference type="GO" id="GO:0002939">
    <property type="term" value="P:tRNA N1-guanine methylation"/>
    <property type="evidence" value="ECO:0007669"/>
    <property type="project" value="TreeGrafter"/>
</dbReference>
<feature type="binding site" evidence="15 16">
    <location>
        <begin position="134"/>
        <end position="139"/>
    </location>
    <ligand>
        <name>S-adenosyl-L-methionine</name>
        <dbReference type="ChEBI" id="CHEBI:59789"/>
    </ligand>
</feature>
<dbReference type="STRING" id="1802660.A2735_00765"/>
<keyword evidence="9 15" id="KW-0808">Transferase</keyword>
<comment type="caution">
    <text evidence="19">The sequence shown here is derived from an EMBL/GenBank/DDBJ whole genome shotgun (WGS) entry which is preliminary data.</text>
</comment>
<keyword evidence="11 15" id="KW-0819">tRNA processing</keyword>
<evidence type="ECO:0000259" key="18">
    <source>
        <dbReference type="Pfam" id="PF01746"/>
    </source>
</evidence>
<protein>
    <recommendedName>
        <fullName evidence="6 15">tRNA (guanine-N(1)-)-methyltransferase</fullName>
        <ecNumber evidence="5 15">2.1.1.228</ecNumber>
    </recommendedName>
    <alternativeName>
        <fullName evidence="12 15">M1G-methyltransferase</fullName>
    </alternativeName>
    <alternativeName>
        <fullName evidence="13 15">tRNA [GM37] methyltransferase</fullName>
    </alternativeName>
</protein>
<feature type="binding site" evidence="15 16">
    <location>
        <position position="114"/>
    </location>
    <ligand>
        <name>S-adenosyl-L-methionine</name>
        <dbReference type="ChEBI" id="CHEBI:59789"/>
    </ligand>
</feature>
<evidence type="ECO:0000256" key="17">
    <source>
        <dbReference type="RuleBase" id="RU003464"/>
    </source>
</evidence>
<comment type="subunit">
    <text evidence="4 15 17">Homodimer.</text>
</comment>
<dbReference type="InterPro" id="IPR016009">
    <property type="entry name" value="tRNA_MeTrfase_TRMD/TRM10"/>
</dbReference>
<dbReference type="PIRSF" id="PIRSF000386">
    <property type="entry name" value="tRNA_mtase"/>
    <property type="match status" value="1"/>
</dbReference>
<dbReference type="FunFam" id="3.40.1280.10:FF:000001">
    <property type="entry name" value="tRNA (guanine-N(1)-)-methyltransferase"/>
    <property type="match status" value="1"/>
</dbReference>
<evidence type="ECO:0000256" key="2">
    <source>
        <dbReference type="ARBA" id="ARBA00004496"/>
    </source>
</evidence>
<dbReference type="InterPro" id="IPR029028">
    <property type="entry name" value="Alpha/beta_knot_MTases"/>
</dbReference>
<keyword evidence="8 15" id="KW-0489">Methyltransferase</keyword>
<dbReference type="Pfam" id="PF01746">
    <property type="entry name" value="tRNA_m1G_MT"/>
    <property type="match status" value="1"/>
</dbReference>
<comment type="subcellular location">
    <subcellularLocation>
        <location evidence="2 15 17">Cytoplasm</location>
    </subcellularLocation>
</comment>
<organism evidence="19 20">
    <name type="scientific">Candidatus Yanofskybacteria bacterium RIFCSPHIGHO2_01_FULL_41_21</name>
    <dbReference type="NCBI Taxonomy" id="1802660"/>
    <lineage>
        <taxon>Bacteria</taxon>
        <taxon>Candidatus Yanofskyibacteriota</taxon>
    </lineage>
</organism>
<dbReference type="GO" id="GO:0005829">
    <property type="term" value="C:cytosol"/>
    <property type="evidence" value="ECO:0007669"/>
    <property type="project" value="TreeGrafter"/>
</dbReference>
<feature type="domain" description="tRNA methyltransferase TRMD/TRM10-type" evidence="18">
    <location>
        <begin position="1"/>
        <end position="221"/>
    </location>
</feature>
<dbReference type="EC" id="2.1.1.228" evidence="5 15"/>
<dbReference type="AlphaFoldDB" id="A0A1F8EBG9"/>
<keyword evidence="7 15" id="KW-0963">Cytoplasm</keyword>
<name>A0A1F8EBG9_9BACT</name>
<dbReference type="InterPro" id="IPR023148">
    <property type="entry name" value="tRNA_m1G_MeTrfase_C_sf"/>
</dbReference>
<evidence type="ECO:0000256" key="10">
    <source>
        <dbReference type="ARBA" id="ARBA00022691"/>
    </source>
</evidence>
<sequence>MKFDIITIFPNIFSGFLSESLLSKAIRKKLITVKIHYLRDWTEDKHQTVDGKPYGGGPGLVFKVEPIFKAVTALKSKVKSNKSKVILFSPRGKKFNNELAKKWSKLDQLIFICGRYEGVDERVAKYVADEVISIGDYVLNGGEVAAMAVIESVSRQLPNFMHDADSASKDDHAQYTKPEVFGIKGNVLRGKGKKQKTKILRVPKVLLSGNHKKIDEWRKGNSN</sequence>
<evidence type="ECO:0000256" key="13">
    <source>
        <dbReference type="ARBA" id="ARBA00033392"/>
    </source>
</evidence>
<accession>A0A1F8EBG9</accession>
<dbReference type="HAMAP" id="MF_00605">
    <property type="entry name" value="TrmD"/>
    <property type="match status" value="1"/>
</dbReference>
<evidence type="ECO:0000313" key="19">
    <source>
        <dbReference type="EMBL" id="OGM97957.1"/>
    </source>
</evidence>
<proteinExistence type="inferred from homology"/>
<dbReference type="NCBIfam" id="NF000648">
    <property type="entry name" value="PRK00026.1"/>
    <property type="match status" value="1"/>
</dbReference>
<dbReference type="GO" id="GO:0052906">
    <property type="term" value="F:tRNA (guanine(37)-N1)-methyltransferase activity"/>
    <property type="evidence" value="ECO:0007669"/>
    <property type="project" value="UniProtKB-UniRule"/>
</dbReference>
<dbReference type="PANTHER" id="PTHR46417:SF1">
    <property type="entry name" value="TRNA (GUANINE-N(1)-)-METHYLTRANSFERASE"/>
    <property type="match status" value="1"/>
</dbReference>
<evidence type="ECO:0000256" key="14">
    <source>
        <dbReference type="ARBA" id="ARBA00047783"/>
    </source>
</evidence>
<evidence type="ECO:0000256" key="5">
    <source>
        <dbReference type="ARBA" id="ARBA00012807"/>
    </source>
</evidence>
<evidence type="ECO:0000256" key="3">
    <source>
        <dbReference type="ARBA" id="ARBA00007630"/>
    </source>
</evidence>
<evidence type="ECO:0000256" key="16">
    <source>
        <dbReference type="PIRSR" id="PIRSR000386-1"/>
    </source>
</evidence>
<dbReference type="NCBIfam" id="TIGR00088">
    <property type="entry name" value="trmD"/>
    <property type="match status" value="1"/>
</dbReference>
<evidence type="ECO:0000256" key="1">
    <source>
        <dbReference type="ARBA" id="ARBA00002634"/>
    </source>
</evidence>
<dbReference type="Gene3D" id="3.40.1280.10">
    <property type="match status" value="1"/>
</dbReference>
<keyword evidence="10 15" id="KW-0949">S-adenosyl-L-methionine</keyword>